<dbReference type="GO" id="GO:0043190">
    <property type="term" value="C:ATP-binding cassette (ABC) transporter complex"/>
    <property type="evidence" value="ECO:0007669"/>
    <property type="project" value="InterPro"/>
</dbReference>
<dbReference type="Gene3D" id="3.40.190.10">
    <property type="entry name" value="Periplasmic binding protein-like II"/>
    <property type="match status" value="1"/>
</dbReference>
<dbReference type="PANTHER" id="PTHR30290">
    <property type="entry name" value="PERIPLASMIC BINDING COMPONENT OF ABC TRANSPORTER"/>
    <property type="match status" value="1"/>
</dbReference>
<reference evidence="8" key="2">
    <citation type="submission" date="2021-05" db="EMBL/GenBank/DDBJ databases">
        <title>Pangenome of Leuconostoc gelidum warrants species status for Leuconostoc gelidum subsp. gasicomitatum.</title>
        <authorList>
            <person name="Johansson P."/>
            <person name="Sade E."/>
            <person name="Hultman J."/>
            <person name="Auvinen P."/>
            <person name="Bjorkroth J."/>
        </authorList>
    </citation>
    <scope>NUCLEOTIDE SEQUENCE</scope>
    <source>
        <strain evidence="8">A.21.4</strain>
    </source>
</reference>
<keyword evidence="4" id="KW-0732">Signal</keyword>
<evidence type="ECO:0000256" key="5">
    <source>
        <dbReference type="ARBA" id="ARBA00022856"/>
    </source>
</evidence>
<evidence type="ECO:0000313" key="10">
    <source>
        <dbReference type="Proteomes" id="UP000752647"/>
    </source>
</evidence>
<dbReference type="Gene3D" id="3.10.105.10">
    <property type="entry name" value="Dipeptide-binding Protein, Domain 3"/>
    <property type="match status" value="1"/>
</dbReference>
<evidence type="ECO:0000259" key="6">
    <source>
        <dbReference type="Pfam" id="PF00496"/>
    </source>
</evidence>
<dbReference type="InterPro" id="IPR039424">
    <property type="entry name" value="SBP_5"/>
</dbReference>
<evidence type="ECO:0000256" key="3">
    <source>
        <dbReference type="ARBA" id="ARBA00022448"/>
    </source>
</evidence>
<name>A0A9Q3SX55_9LACO</name>
<dbReference type="GO" id="GO:0015833">
    <property type="term" value="P:peptide transport"/>
    <property type="evidence" value="ECO:0007669"/>
    <property type="project" value="UniProtKB-KW"/>
</dbReference>
<dbReference type="Pfam" id="PF00496">
    <property type="entry name" value="SBP_bac_5"/>
    <property type="match status" value="1"/>
</dbReference>
<keyword evidence="5" id="KW-0571">Peptide transport</keyword>
<dbReference type="InterPro" id="IPR000914">
    <property type="entry name" value="SBP_5_dom"/>
</dbReference>
<comment type="subcellular location">
    <subcellularLocation>
        <location evidence="1">Cell envelope</location>
    </subcellularLocation>
</comment>
<dbReference type="EMBL" id="FBSY01000017">
    <property type="protein sequence ID" value="CUW17524.1"/>
    <property type="molecule type" value="Genomic_DNA"/>
</dbReference>
<evidence type="ECO:0000313" key="9">
    <source>
        <dbReference type="Proteomes" id="UP000199271"/>
    </source>
</evidence>
<dbReference type="RefSeq" id="WP_089997749.1">
    <property type="nucleotide sequence ID" value="NZ_CBCPIF010000001.1"/>
</dbReference>
<dbReference type="Proteomes" id="UP000199271">
    <property type="component" value="Unassembled WGS sequence"/>
</dbReference>
<organism evidence="8 10">
    <name type="scientific">Leuconostoc gasicomitatum</name>
    <dbReference type="NCBI Taxonomy" id="115778"/>
    <lineage>
        <taxon>Bacteria</taxon>
        <taxon>Bacillati</taxon>
        <taxon>Bacillota</taxon>
        <taxon>Bacilli</taxon>
        <taxon>Lactobacillales</taxon>
        <taxon>Lactobacillaceae</taxon>
        <taxon>Leuconostoc</taxon>
        <taxon>Leuconostoc gelidum group</taxon>
    </lineage>
</organism>
<keyword evidence="3" id="KW-0813">Transport</keyword>
<accession>A0A9Q3SX55</accession>
<feature type="domain" description="Solute-binding protein family 5" evidence="6">
    <location>
        <begin position="80"/>
        <end position="465"/>
    </location>
</feature>
<dbReference type="Gene3D" id="3.90.76.10">
    <property type="entry name" value="Dipeptide-binding Protein, Domain 1"/>
    <property type="match status" value="1"/>
</dbReference>
<evidence type="ECO:0000256" key="1">
    <source>
        <dbReference type="ARBA" id="ARBA00004196"/>
    </source>
</evidence>
<evidence type="ECO:0000313" key="8">
    <source>
        <dbReference type="EMBL" id="MBZ5962590.1"/>
    </source>
</evidence>
<dbReference type="GO" id="GO:1904680">
    <property type="term" value="F:peptide transmembrane transporter activity"/>
    <property type="evidence" value="ECO:0007669"/>
    <property type="project" value="TreeGrafter"/>
</dbReference>
<keyword evidence="9" id="KW-1185">Reference proteome</keyword>
<proteinExistence type="inferred from homology"/>
<reference evidence="7 9" key="1">
    <citation type="submission" date="2015-12" db="EMBL/GenBank/DDBJ databases">
        <authorList>
            <person name="Andreevskaya M."/>
        </authorList>
    </citation>
    <scope>NUCLEOTIDE SEQUENCE [LARGE SCALE GENOMIC DNA]</scope>
    <source>
        <strain evidence="7 9">C122c</strain>
    </source>
</reference>
<protein>
    <submittedName>
        <fullName evidence="7">Oligopeptide ABC transporter, periplasmic oligopeptide-binding protein OppA (TC 3.A.1.5.1)</fullName>
    </submittedName>
    <submittedName>
        <fullName evidence="8">Peptide ABC transporter substrate-binding protein</fullName>
    </submittedName>
</protein>
<evidence type="ECO:0000256" key="4">
    <source>
        <dbReference type="ARBA" id="ARBA00022729"/>
    </source>
</evidence>
<gene>
    <name evidence="7" type="ORF">C122C_1639</name>
    <name evidence="8" type="ORF">KIJ12_05450</name>
</gene>
<sequence length="545" mass="59365">MDTWKKVAIGAAAVVVVGGGTRAAGLWGGSSSENSKNLSFQLPTPIQTLDISKNTDTYSGTIIGNSGANLMRVDSKGKAQLELAKSVKVSDDGLKYTVVLKNGLKWSDGSKLTAQDFVYSWQRIVDPKTASQYAYLASGVKNADKIAAGKADVDTLGVTAKGNTITFDLERPLPQFEYLLTFSNFMPQKQSFVTKEGKKYATTAATSLYSGPYKVEGWNGTNNSFKLIKNDNYWDAKNIKTKQIDVQVVQKPETAVQLYKQGKIDRVSIANTPELYNANKNNKDVSKAPEATTAYLQYNQTGKNKFLANAKIREALNLATNRKELTDQVTAGISTPATGLAPQGLAKTASGEDLAKFVAPGYKFDPKKAATLFQEGLKEVGESQATFTVTSDADSPAAKTTLDYLQGSWEKALPGLKINQKFVPFSQRIKDSQTQNFDIVVSLWGGDYPEGSTYYDIFKTGASNNNGQFKNEAYDAAVNKAESTDALKTSARDNDYKMAEEALLKDSNFNPLYFRAGYSLQNPKVTGIILNSTGLNQDWKLAVKK</sequence>
<dbReference type="PIRSF" id="PIRSF002741">
    <property type="entry name" value="MppA"/>
    <property type="match status" value="1"/>
</dbReference>
<dbReference type="InterPro" id="IPR030678">
    <property type="entry name" value="Peptide/Ni-bd"/>
</dbReference>
<dbReference type="FunFam" id="3.90.76.10:FF:000001">
    <property type="entry name" value="Oligopeptide ABC transporter substrate-binding protein"/>
    <property type="match status" value="1"/>
</dbReference>
<dbReference type="GO" id="GO:0042597">
    <property type="term" value="C:periplasmic space"/>
    <property type="evidence" value="ECO:0007669"/>
    <property type="project" value="UniProtKB-ARBA"/>
</dbReference>
<dbReference type="SUPFAM" id="SSF53850">
    <property type="entry name" value="Periplasmic binding protein-like II"/>
    <property type="match status" value="1"/>
</dbReference>
<dbReference type="AlphaFoldDB" id="A0A9Q3SX55"/>
<dbReference type="CDD" id="cd08504">
    <property type="entry name" value="PBP2_OppA"/>
    <property type="match status" value="1"/>
</dbReference>
<dbReference type="GO" id="GO:0030313">
    <property type="term" value="C:cell envelope"/>
    <property type="evidence" value="ECO:0007669"/>
    <property type="project" value="UniProtKB-SubCell"/>
</dbReference>
<evidence type="ECO:0000313" key="7">
    <source>
        <dbReference type="EMBL" id="CUW17524.1"/>
    </source>
</evidence>
<evidence type="ECO:0000256" key="2">
    <source>
        <dbReference type="ARBA" id="ARBA00005695"/>
    </source>
</evidence>
<dbReference type="EMBL" id="JAHBFI010000014">
    <property type="protein sequence ID" value="MBZ5962590.1"/>
    <property type="molecule type" value="Genomic_DNA"/>
</dbReference>
<keyword evidence="5" id="KW-0653">Protein transport</keyword>
<dbReference type="PANTHER" id="PTHR30290:SF10">
    <property type="entry name" value="PERIPLASMIC OLIGOPEPTIDE-BINDING PROTEIN-RELATED"/>
    <property type="match status" value="1"/>
</dbReference>
<dbReference type="Proteomes" id="UP000752647">
    <property type="component" value="Unassembled WGS sequence"/>
</dbReference>
<comment type="similarity">
    <text evidence="2">Belongs to the bacterial solute-binding protein 5 family.</text>
</comment>
<comment type="caution">
    <text evidence="8">The sequence shown here is derived from an EMBL/GenBank/DDBJ whole genome shotgun (WGS) entry which is preliminary data.</text>
</comment>